<reference evidence="2 3" key="1">
    <citation type="submission" date="2024-01" db="EMBL/GenBank/DDBJ databases">
        <title>The complete chloroplast genome sequence of Lithospermum erythrorhizon: insights into the phylogenetic relationship among Boraginaceae species and the maternal lineages of purple gromwells.</title>
        <authorList>
            <person name="Okada T."/>
            <person name="Watanabe K."/>
        </authorList>
    </citation>
    <scope>NUCLEOTIDE SEQUENCE [LARGE SCALE GENOMIC DNA]</scope>
</reference>
<accession>A0AAV3Q455</accession>
<sequence length="278" mass="31646">MKTSETSIGTLKDKIQHINQRKTDVSSELKVLKEKIEKSPLNSDVQKLILELKLLKDIERHESESQSLRVAECLKLDCKINELEKILQNVDDEVGVEDVLDRYLSESNEKLNQAKGRLATKDRTVLQLKRQIDDIPTQGELIQYERRLSELYTLIQGKLRQTRRCYATYNALLEIKELMLKETSLLNSISSQFHNAISSPSGEAQLVGSMQGISQGSQQKLKKILLDLQAEQKVHGTLKEKYAAAMSEQRLCKSLLQAFQAECAKNEQLRDLASQPHT</sequence>
<keyword evidence="3" id="KW-1185">Reference proteome</keyword>
<evidence type="ECO:0000313" key="2">
    <source>
        <dbReference type="EMBL" id="GAA0157233.1"/>
    </source>
</evidence>
<gene>
    <name evidence="2" type="ORF">LIER_14543</name>
</gene>
<evidence type="ECO:0000313" key="3">
    <source>
        <dbReference type="Proteomes" id="UP001454036"/>
    </source>
</evidence>
<protein>
    <recommendedName>
        <fullName evidence="1">CCDC93 coiled-coil domain-containing protein</fullName>
    </recommendedName>
</protein>
<dbReference type="AlphaFoldDB" id="A0AAV3Q455"/>
<dbReference type="InterPro" id="IPR019159">
    <property type="entry name" value="CCDC93_CC"/>
</dbReference>
<dbReference type="PANTHER" id="PTHR16441:SF0">
    <property type="entry name" value="COILED-COIL DOMAIN-CONTAINING PROTEIN 93"/>
    <property type="match status" value="1"/>
</dbReference>
<comment type="caution">
    <text evidence="2">The sequence shown here is derived from an EMBL/GenBank/DDBJ whole genome shotgun (WGS) entry which is preliminary data.</text>
</comment>
<dbReference type="Proteomes" id="UP001454036">
    <property type="component" value="Unassembled WGS sequence"/>
</dbReference>
<name>A0AAV3Q455_LITER</name>
<evidence type="ECO:0000259" key="1">
    <source>
        <dbReference type="Pfam" id="PF09762"/>
    </source>
</evidence>
<dbReference type="PANTHER" id="PTHR16441">
    <property type="entry name" value="FIDIPIDINE"/>
    <property type="match status" value="1"/>
</dbReference>
<feature type="domain" description="CCDC93 coiled-coil" evidence="1">
    <location>
        <begin position="4"/>
        <end position="270"/>
    </location>
</feature>
<dbReference type="GO" id="GO:0006893">
    <property type="term" value="P:Golgi to plasma membrane transport"/>
    <property type="evidence" value="ECO:0007669"/>
    <property type="project" value="TreeGrafter"/>
</dbReference>
<dbReference type="Pfam" id="PF09762">
    <property type="entry name" value="CCDC93_CC"/>
    <property type="match status" value="1"/>
</dbReference>
<proteinExistence type="predicted"/>
<organism evidence="2 3">
    <name type="scientific">Lithospermum erythrorhizon</name>
    <name type="common">Purple gromwell</name>
    <name type="synonym">Lithospermum officinale var. erythrorhizon</name>
    <dbReference type="NCBI Taxonomy" id="34254"/>
    <lineage>
        <taxon>Eukaryota</taxon>
        <taxon>Viridiplantae</taxon>
        <taxon>Streptophyta</taxon>
        <taxon>Embryophyta</taxon>
        <taxon>Tracheophyta</taxon>
        <taxon>Spermatophyta</taxon>
        <taxon>Magnoliopsida</taxon>
        <taxon>eudicotyledons</taxon>
        <taxon>Gunneridae</taxon>
        <taxon>Pentapetalae</taxon>
        <taxon>asterids</taxon>
        <taxon>lamiids</taxon>
        <taxon>Boraginales</taxon>
        <taxon>Boraginaceae</taxon>
        <taxon>Boraginoideae</taxon>
        <taxon>Lithospermeae</taxon>
        <taxon>Lithospermum</taxon>
    </lineage>
</organism>
<dbReference type="EMBL" id="BAABME010003060">
    <property type="protein sequence ID" value="GAA0157233.1"/>
    <property type="molecule type" value="Genomic_DNA"/>
</dbReference>
<dbReference type="InterPro" id="IPR039116">
    <property type="entry name" value="CCDC93"/>
</dbReference>